<evidence type="ECO:0000313" key="1">
    <source>
        <dbReference type="EMBL" id="SUA16491.1"/>
    </source>
</evidence>
<gene>
    <name evidence="1" type="ORF">NCTC10616_00129</name>
</gene>
<evidence type="ECO:0000313" key="2">
    <source>
        <dbReference type="Proteomes" id="UP000254193"/>
    </source>
</evidence>
<accession>A0A378VK07</accession>
<dbReference type="RefSeq" id="WP_115118450.1">
    <property type="nucleotide sequence ID" value="NZ_UGRO01000002.1"/>
</dbReference>
<sequence>MWFLFAFVFAVLIFCFVGKHPARLLKRGQFVRARQIEIKGKWFYFEEVAFADYHQALHHYFYLIPQFSDRKDLLETKYSYLDWTDTTLRFSDCTLQLVRRVDKIVLIKSHTPMSIAEFERLTKGI</sequence>
<dbReference type="EMBL" id="UGRO01000002">
    <property type="protein sequence ID" value="SUA16491.1"/>
    <property type="molecule type" value="Genomic_DNA"/>
</dbReference>
<dbReference type="Proteomes" id="UP000254193">
    <property type="component" value="Unassembled WGS sequence"/>
</dbReference>
<reference evidence="1 2" key="1">
    <citation type="submission" date="2018-06" db="EMBL/GenBank/DDBJ databases">
        <authorList>
            <consortium name="Pathogen Informatics"/>
            <person name="Doyle S."/>
        </authorList>
    </citation>
    <scope>NUCLEOTIDE SEQUENCE [LARGE SCALE GENOMIC DNA]</scope>
    <source>
        <strain evidence="1 2">NCTC10616</strain>
    </source>
</reference>
<dbReference type="AlphaFoldDB" id="A0A378VK07"/>
<keyword evidence="2" id="KW-1185">Reference proteome</keyword>
<proteinExistence type="predicted"/>
<protein>
    <submittedName>
        <fullName evidence="1">Membrane protein</fullName>
    </submittedName>
</protein>
<name>A0A378VK07_NEILA</name>
<organism evidence="1 2">
    <name type="scientific">Neisseria lactamica</name>
    <dbReference type="NCBI Taxonomy" id="486"/>
    <lineage>
        <taxon>Bacteria</taxon>
        <taxon>Pseudomonadati</taxon>
        <taxon>Pseudomonadota</taxon>
        <taxon>Betaproteobacteria</taxon>
        <taxon>Neisseriales</taxon>
        <taxon>Neisseriaceae</taxon>
        <taxon>Neisseria</taxon>
    </lineage>
</organism>